<dbReference type="STRING" id="755172.HMPREF1863_01075"/>
<name>A0A134AFA1_9FIRM</name>
<dbReference type="PATRIC" id="fig|755172.3.peg.1033"/>
<keyword evidence="2" id="KW-1185">Reference proteome</keyword>
<sequence length="42" mass="5127">MGMRKFLYEIFLQKLMERQECFIIISNQKKIFSWLVLARGNC</sequence>
<dbReference type="AlphaFoldDB" id="A0A134AFA1"/>
<evidence type="ECO:0000313" key="2">
    <source>
        <dbReference type="Proteomes" id="UP000070442"/>
    </source>
</evidence>
<dbReference type="EMBL" id="LSDG01000030">
    <property type="protein sequence ID" value="KXB66369.1"/>
    <property type="molecule type" value="Genomic_DNA"/>
</dbReference>
<dbReference type="Proteomes" id="UP000070442">
    <property type="component" value="Unassembled WGS sequence"/>
</dbReference>
<reference evidence="2" key="1">
    <citation type="submission" date="2016-01" db="EMBL/GenBank/DDBJ databases">
        <authorList>
            <person name="Mitreva M."/>
            <person name="Pepin K.H."/>
            <person name="Mihindukulasuriya K.A."/>
            <person name="Fulton R."/>
            <person name="Fronick C."/>
            <person name="O'Laughlin M."/>
            <person name="Miner T."/>
            <person name="Herter B."/>
            <person name="Rosa B.A."/>
            <person name="Cordes M."/>
            <person name="Tomlinson C."/>
            <person name="Wollam A."/>
            <person name="Palsikar V.B."/>
            <person name="Mardis E.R."/>
            <person name="Wilson R.K."/>
        </authorList>
    </citation>
    <scope>NUCLEOTIDE SEQUENCE [LARGE SCALE GENOMIC DNA]</scope>
    <source>
        <strain evidence="2">DNF00729</strain>
    </source>
</reference>
<organism evidence="1 2">
    <name type="scientific">Aedoeadaptatus coxii</name>
    <dbReference type="NCBI Taxonomy" id="755172"/>
    <lineage>
        <taxon>Bacteria</taxon>
        <taxon>Bacillati</taxon>
        <taxon>Bacillota</taxon>
        <taxon>Tissierellia</taxon>
        <taxon>Tissierellales</taxon>
        <taxon>Peptoniphilaceae</taxon>
        <taxon>Aedoeadaptatus</taxon>
    </lineage>
</organism>
<gene>
    <name evidence="1" type="ORF">HMPREF1863_01075</name>
</gene>
<evidence type="ECO:0000313" key="1">
    <source>
        <dbReference type="EMBL" id="KXB66369.1"/>
    </source>
</evidence>
<accession>A0A134AFA1</accession>
<proteinExistence type="predicted"/>
<comment type="caution">
    <text evidence="1">The sequence shown here is derived from an EMBL/GenBank/DDBJ whole genome shotgun (WGS) entry which is preliminary data.</text>
</comment>
<protein>
    <submittedName>
        <fullName evidence="1">Uncharacterized protein</fullName>
    </submittedName>
</protein>